<dbReference type="GO" id="GO:0016787">
    <property type="term" value="F:hydrolase activity"/>
    <property type="evidence" value="ECO:0007669"/>
    <property type="project" value="UniProtKB-KW"/>
</dbReference>
<feature type="compositionally biased region" description="Low complexity" evidence="3">
    <location>
        <begin position="77"/>
        <end position="94"/>
    </location>
</feature>
<feature type="region of interest" description="Disordered" evidence="3">
    <location>
        <begin position="61"/>
        <end position="95"/>
    </location>
</feature>
<sequence length="426" mass="44174">MAPADMAEVTRLTRAGRLPEATAMLRRLLHGEAPPAAAPAPPHRGAPFHAGSRAARIIDVEPETGGPAPPREDMAKGATARGATARGVTTGSGAWPLPEAVRDLLGRLGGDGMAQPAWPGRATPAGGAEPVPDGGRFLSLSFSAEAGSRSYKLYIPSTHRGAPAPLLVMLHGCTQSPDDFAAGTRMNALAEEAGFLVAYPAQAASANAQRCWNWFSPDDQRRGRGEPALIAGITRQVMRDHAIDPRRVYVAGLSAGGAAAAIMGATYPDLYAAVGVHSGLACGAARDMPSAFAAMRQGAAAPFPSGDGRRLVPAIVFHADRDSTVHPRNGDQVIAQSAAHPAAAGLRATVQRGQVPGGHAYSRTCHLDAEERAVLEQWQVHGGGHAWSGGSPAGSYTDPRGPDASREMLRFFLVHRLPHPQGPGGA</sequence>
<keyword evidence="1" id="KW-0732">Signal</keyword>
<dbReference type="InterPro" id="IPR010126">
    <property type="entry name" value="Esterase_phb"/>
</dbReference>
<evidence type="ECO:0000313" key="5">
    <source>
        <dbReference type="Proteomes" id="UP000322110"/>
    </source>
</evidence>
<organism evidence="4 5">
    <name type="scientific">Teichococcus oryzae</name>
    <dbReference type="NCBI Taxonomy" id="1608942"/>
    <lineage>
        <taxon>Bacteria</taxon>
        <taxon>Pseudomonadati</taxon>
        <taxon>Pseudomonadota</taxon>
        <taxon>Alphaproteobacteria</taxon>
        <taxon>Acetobacterales</taxon>
        <taxon>Roseomonadaceae</taxon>
        <taxon>Roseomonas</taxon>
    </lineage>
</organism>
<dbReference type="SUPFAM" id="SSF53474">
    <property type="entry name" value="alpha/beta-Hydrolases"/>
    <property type="match status" value="2"/>
</dbReference>
<name>A0A5B2TIL4_9PROT</name>
<keyword evidence="2" id="KW-0378">Hydrolase</keyword>
<gene>
    <name evidence="4" type="ORF">F0Q34_09520</name>
</gene>
<dbReference type="Gene3D" id="3.40.50.1820">
    <property type="entry name" value="alpha/beta hydrolase"/>
    <property type="match status" value="1"/>
</dbReference>
<dbReference type="InterPro" id="IPR050955">
    <property type="entry name" value="Plant_Biomass_Hydrol_Est"/>
</dbReference>
<dbReference type="InterPro" id="IPR029058">
    <property type="entry name" value="AB_hydrolase_fold"/>
</dbReference>
<dbReference type="Proteomes" id="UP000322110">
    <property type="component" value="Unassembled WGS sequence"/>
</dbReference>
<dbReference type="NCBIfam" id="TIGR01840">
    <property type="entry name" value="esterase_phb"/>
    <property type="match status" value="1"/>
</dbReference>
<comment type="caution">
    <text evidence="4">The sequence shown here is derived from an EMBL/GenBank/DDBJ whole genome shotgun (WGS) entry which is preliminary data.</text>
</comment>
<evidence type="ECO:0000256" key="1">
    <source>
        <dbReference type="ARBA" id="ARBA00022729"/>
    </source>
</evidence>
<dbReference type="OrthoDB" id="9767239at2"/>
<dbReference type="AlphaFoldDB" id="A0A5B2TIL4"/>
<evidence type="ECO:0000256" key="3">
    <source>
        <dbReference type="SAM" id="MobiDB-lite"/>
    </source>
</evidence>
<dbReference type="Pfam" id="PF10503">
    <property type="entry name" value="Esterase_PHB"/>
    <property type="match status" value="1"/>
</dbReference>
<reference evidence="4 5" key="1">
    <citation type="journal article" date="2015" name="Int. J. Syst. Evol. Microbiol.">
        <title>Roseomonas oryzae sp. nov., isolated from paddy rhizosphere soil.</title>
        <authorList>
            <person name="Ramaprasad E.V."/>
            <person name="Sasikala Ch."/>
            <person name="Ramana Ch.V."/>
        </authorList>
    </citation>
    <scope>NUCLEOTIDE SEQUENCE [LARGE SCALE GENOMIC DNA]</scope>
    <source>
        <strain evidence="4 5">KCTC 42542</strain>
    </source>
</reference>
<dbReference type="PANTHER" id="PTHR43037">
    <property type="entry name" value="UNNAMED PRODUCT-RELATED"/>
    <property type="match status" value="1"/>
</dbReference>
<proteinExistence type="predicted"/>
<evidence type="ECO:0000256" key="2">
    <source>
        <dbReference type="ARBA" id="ARBA00022801"/>
    </source>
</evidence>
<keyword evidence="5" id="KW-1185">Reference proteome</keyword>
<dbReference type="PANTHER" id="PTHR43037:SF1">
    <property type="entry name" value="BLL1128 PROTEIN"/>
    <property type="match status" value="1"/>
</dbReference>
<dbReference type="EMBL" id="VUKA01000003">
    <property type="protein sequence ID" value="KAA2213630.1"/>
    <property type="molecule type" value="Genomic_DNA"/>
</dbReference>
<dbReference type="GO" id="GO:0005576">
    <property type="term" value="C:extracellular region"/>
    <property type="evidence" value="ECO:0007669"/>
    <property type="project" value="InterPro"/>
</dbReference>
<protein>
    <submittedName>
        <fullName evidence="4">PHB depolymerase family esterase</fullName>
    </submittedName>
</protein>
<accession>A0A5B2TIL4</accession>
<evidence type="ECO:0000313" key="4">
    <source>
        <dbReference type="EMBL" id="KAA2213630.1"/>
    </source>
</evidence>